<evidence type="ECO:0000313" key="3">
    <source>
        <dbReference type="Proteomes" id="UP001196509"/>
    </source>
</evidence>
<feature type="coiled-coil region" evidence="1">
    <location>
        <begin position="60"/>
        <end position="87"/>
    </location>
</feature>
<comment type="caution">
    <text evidence="2">The sequence shown here is derived from an EMBL/GenBank/DDBJ whole genome shotgun (WGS) entry which is preliminary data.</text>
</comment>
<keyword evidence="3" id="KW-1185">Reference proteome</keyword>
<gene>
    <name evidence="2" type="ORF">K1W69_03390</name>
</gene>
<dbReference type="AlphaFoldDB" id="A0AAE2ZKF4"/>
<sequence length="134" mass="15149">MSHITLDFELTRFTALRRQIIEADPEIDETTLLDTLEGATNLHEAIGALVRSALEDECLVTGLKARLGELKERLDRIQIRIDNKRQLALSTMEEAGIEKILEPDFTLSLRATPPSVLVTDETVIPEWFWIPQPA</sequence>
<dbReference type="RefSeq" id="WP_220226921.1">
    <property type="nucleotide sequence ID" value="NZ_JAICBX010000001.1"/>
</dbReference>
<accession>A0AAE2ZKF4</accession>
<proteinExistence type="predicted"/>
<protein>
    <submittedName>
        <fullName evidence="2">Siphovirus Gp157 family protein</fullName>
    </submittedName>
</protein>
<dbReference type="InterPro" id="IPR008840">
    <property type="entry name" value="Sipho_Gp157"/>
</dbReference>
<dbReference type="Proteomes" id="UP001196509">
    <property type="component" value="Unassembled WGS sequence"/>
</dbReference>
<reference evidence="2" key="1">
    <citation type="submission" date="2021-08" db="EMBL/GenBank/DDBJ databases">
        <title>Hoeflea bacterium WL0058 sp. nov., isolated from the sediment.</title>
        <authorList>
            <person name="Wang L."/>
            <person name="Zhang D."/>
        </authorList>
    </citation>
    <scope>NUCLEOTIDE SEQUENCE</scope>
    <source>
        <strain evidence="2">WL0058</strain>
    </source>
</reference>
<evidence type="ECO:0000313" key="2">
    <source>
        <dbReference type="EMBL" id="MBW8636220.1"/>
    </source>
</evidence>
<dbReference type="Pfam" id="PF05565">
    <property type="entry name" value="Sipho_Gp157"/>
    <property type="match status" value="1"/>
</dbReference>
<keyword evidence="1" id="KW-0175">Coiled coil</keyword>
<name>A0AAE2ZKF4_9HYPH</name>
<evidence type="ECO:0000256" key="1">
    <source>
        <dbReference type="SAM" id="Coils"/>
    </source>
</evidence>
<dbReference type="EMBL" id="JAICBX010000001">
    <property type="protein sequence ID" value="MBW8636220.1"/>
    <property type="molecule type" value="Genomic_DNA"/>
</dbReference>
<organism evidence="2 3">
    <name type="scientific">Flavimaribacter sediminis</name>
    <dbReference type="NCBI Taxonomy" id="2865987"/>
    <lineage>
        <taxon>Bacteria</taxon>
        <taxon>Pseudomonadati</taxon>
        <taxon>Pseudomonadota</taxon>
        <taxon>Alphaproteobacteria</taxon>
        <taxon>Hyphomicrobiales</taxon>
        <taxon>Rhizobiaceae</taxon>
        <taxon>Flavimaribacter</taxon>
    </lineage>
</organism>